<feature type="non-terminal residue" evidence="1">
    <location>
        <position position="76"/>
    </location>
</feature>
<dbReference type="AlphaFoldDB" id="A0A087TI86"/>
<dbReference type="EMBL" id="KK115334">
    <property type="protein sequence ID" value="KFM64825.1"/>
    <property type="molecule type" value="Genomic_DNA"/>
</dbReference>
<gene>
    <name evidence="1" type="ORF">X975_01546</name>
</gene>
<evidence type="ECO:0000313" key="2">
    <source>
        <dbReference type="Proteomes" id="UP000054359"/>
    </source>
</evidence>
<name>A0A087TI86_STEMI</name>
<reference evidence="1 2" key="1">
    <citation type="submission" date="2013-11" db="EMBL/GenBank/DDBJ databases">
        <title>Genome sequencing of Stegodyphus mimosarum.</title>
        <authorList>
            <person name="Bechsgaard J."/>
        </authorList>
    </citation>
    <scope>NUCLEOTIDE SEQUENCE [LARGE SCALE GENOMIC DNA]</scope>
</reference>
<dbReference type="Proteomes" id="UP000054359">
    <property type="component" value="Unassembled WGS sequence"/>
</dbReference>
<protein>
    <submittedName>
        <fullName evidence="1">Uncharacterized protein</fullName>
    </submittedName>
</protein>
<proteinExistence type="predicted"/>
<evidence type="ECO:0000313" key="1">
    <source>
        <dbReference type="EMBL" id="KFM64825.1"/>
    </source>
</evidence>
<keyword evidence="2" id="KW-1185">Reference proteome</keyword>
<sequence length="76" mass="9344">MDWEPVMDMDWEWIRRCTSPCWNSCRSRSLLFQNCHQPHRSCRNCCCSHCCSCCPIRSCWTWNRRCSSSFWKRTDR</sequence>
<accession>A0A087TI86</accession>
<organism evidence="1 2">
    <name type="scientific">Stegodyphus mimosarum</name>
    <name type="common">African social velvet spider</name>
    <dbReference type="NCBI Taxonomy" id="407821"/>
    <lineage>
        <taxon>Eukaryota</taxon>
        <taxon>Metazoa</taxon>
        <taxon>Ecdysozoa</taxon>
        <taxon>Arthropoda</taxon>
        <taxon>Chelicerata</taxon>
        <taxon>Arachnida</taxon>
        <taxon>Araneae</taxon>
        <taxon>Araneomorphae</taxon>
        <taxon>Entelegynae</taxon>
        <taxon>Eresoidea</taxon>
        <taxon>Eresidae</taxon>
        <taxon>Stegodyphus</taxon>
    </lineage>
</organism>